<comment type="caution">
    <text evidence="3">The sequence shown here is derived from an EMBL/GenBank/DDBJ whole genome shotgun (WGS) entry which is preliminary data.</text>
</comment>
<protein>
    <submittedName>
        <fullName evidence="3">VacJ family lipoprotein</fullName>
    </submittedName>
</protein>
<keyword evidence="3" id="KW-0449">Lipoprotein</keyword>
<dbReference type="PRINTS" id="PR01805">
    <property type="entry name" value="VACJLIPOPROT"/>
</dbReference>
<dbReference type="Pfam" id="PF04333">
    <property type="entry name" value="MlaA"/>
    <property type="match status" value="1"/>
</dbReference>
<organism evidence="3 4">
    <name type="scientific">Novosphingobium aerophilum</name>
    <dbReference type="NCBI Taxonomy" id="2839843"/>
    <lineage>
        <taxon>Bacteria</taxon>
        <taxon>Pseudomonadati</taxon>
        <taxon>Pseudomonadota</taxon>
        <taxon>Alphaproteobacteria</taxon>
        <taxon>Sphingomonadales</taxon>
        <taxon>Sphingomonadaceae</taxon>
        <taxon>Novosphingobium</taxon>
    </lineage>
</organism>
<comment type="similarity">
    <text evidence="1">Belongs to the MlaA family.</text>
</comment>
<gene>
    <name evidence="3" type="ORF">H7F49_05240</name>
</gene>
<sequence length="234" mass="25826">MVSARVRTPADPLVQLNAKSFEVVQAVDQVFTAPLAMGYRKSVPSPIRSGLRNFLRNLEEPVSALNYLLQLKPGRAAKSVVRFTFNSTIGVGGLVDVAKRQPLNLPYRQNGFANTFACYGIGDGPFFFLPLVGPITLRDLVGLTLDKPLFTLAIGKPFNRPYYSIPAITIDALNDRIEQDAVLTKMREESPDPYVATRELYLKQRRAEIAAICPKRVKGPIDTNLPPRVGKGVD</sequence>
<dbReference type="Proteomes" id="UP000520156">
    <property type="component" value="Unassembled WGS sequence"/>
</dbReference>
<evidence type="ECO:0000313" key="3">
    <source>
        <dbReference type="EMBL" id="MBC2651098.1"/>
    </source>
</evidence>
<dbReference type="InterPro" id="IPR007428">
    <property type="entry name" value="MlaA"/>
</dbReference>
<accession>A0A7X1F688</accession>
<dbReference type="GO" id="GO:0016020">
    <property type="term" value="C:membrane"/>
    <property type="evidence" value="ECO:0007669"/>
    <property type="project" value="InterPro"/>
</dbReference>
<dbReference type="PANTHER" id="PTHR30035:SF3">
    <property type="entry name" value="INTERMEMBRANE PHOSPHOLIPID TRANSPORT SYSTEM LIPOPROTEIN MLAA"/>
    <property type="match status" value="1"/>
</dbReference>
<dbReference type="RefSeq" id="WP_185682513.1">
    <property type="nucleotide sequence ID" value="NZ_JACLAU010000004.1"/>
</dbReference>
<keyword evidence="4" id="KW-1185">Reference proteome</keyword>
<evidence type="ECO:0000256" key="1">
    <source>
        <dbReference type="ARBA" id="ARBA00010634"/>
    </source>
</evidence>
<keyword evidence="2" id="KW-0732">Signal</keyword>
<dbReference type="PANTHER" id="PTHR30035">
    <property type="entry name" value="LIPOPROTEIN VACJ-RELATED"/>
    <property type="match status" value="1"/>
</dbReference>
<reference evidence="3 4" key="1">
    <citation type="submission" date="2020-08" db="EMBL/GenBank/DDBJ databases">
        <title>The genome sequence of Novosphingobium flavum 4Y4.</title>
        <authorList>
            <person name="Liu Y."/>
        </authorList>
    </citation>
    <scope>NUCLEOTIDE SEQUENCE [LARGE SCALE GENOMIC DNA]</scope>
    <source>
        <strain evidence="3 4">4Y4</strain>
    </source>
</reference>
<proteinExistence type="inferred from homology"/>
<name>A0A7X1F688_9SPHN</name>
<evidence type="ECO:0000256" key="2">
    <source>
        <dbReference type="ARBA" id="ARBA00022729"/>
    </source>
</evidence>
<dbReference type="GO" id="GO:0120010">
    <property type="term" value="P:intermembrane phospholipid transfer"/>
    <property type="evidence" value="ECO:0007669"/>
    <property type="project" value="TreeGrafter"/>
</dbReference>
<evidence type="ECO:0000313" key="4">
    <source>
        <dbReference type="Proteomes" id="UP000520156"/>
    </source>
</evidence>
<dbReference type="EMBL" id="JACLAU010000004">
    <property type="protein sequence ID" value="MBC2651098.1"/>
    <property type="molecule type" value="Genomic_DNA"/>
</dbReference>
<dbReference type="AlphaFoldDB" id="A0A7X1F688"/>